<keyword evidence="2" id="KW-1185">Reference proteome</keyword>
<protein>
    <submittedName>
        <fullName evidence="1">Uncharacterized protein</fullName>
    </submittedName>
</protein>
<accession>A0ABX0W3S6</accession>
<reference evidence="1 2" key="1">
    <citation type="submission" date="2018-05" db="EMBL/GenBank/DDBJ databases">
        <authorList>
            <person name="Zhang Y.-J."/>
        </authorList>
    </citation>
    <scope>NUCLEOTIDE SEQUENCE [LARGE SCALE GENOMIC DNA]</scope>
    <source>
        <strain evidence="1 2">CY04</strain>
    </source>
</reference>
<comment type="caution">
    <text evidence="1">The sequence shown here is derived from an EMBL/GenBank/DDBJ whole genome shotgun (WGS) entry which is preliminary data.</text>
</comment>
<sequence>MFAKHAIEQEKQDVTFKQSAWASARSSNRWDTEMEVSLRMFLYEEFAKARSWLDLRRRLVSKGFYLKQVDNRVRLRDAYSNVDICSCRKLGFPSAQLTSKFADIRAAAVPA</sequence>
<gene>
    <name evidence="1" type="ORF">DL239_04900</name>
</gene>
<dbReference type="Proteomes" id="UP001429564">
    <property type="component" value="Unassembled WGS sequence"/>
</dbReference>
<name>A0ABX0W3S6_9RHOB</name>
<organism evidence="1 2">
    <name type="scientific">Parasedimentitalea denitrificans</name>
    <dbReference type="NCBI Taxonomy" id="2211118"/>
    <lineage>
        <taxon>Bacteria</taxon>
        <taxon>Pseudomonadati</taxon>
        <taxon>Pseudomonadota</taxon>
        <taxon>Alphaproteobacteria</taxon>
        <taxon>Rhodobacterales</taxon>
        <taxon>Paracoccaceae</taxon>
        <taxon>Parasedimentitalea</taxon>
    </lineage>
</organism>
<dbReference type="EMBL" id="QHLQ01000003">
    <property type="protein sequence ID" value="NIZ60308.1"/>
    <property type="molecule type" value="Genomic_DNA"/>
</dbReference>
<evidence type="ECO:0000313" key="2">
    <source>
        <dbReference type="Proteomes" id="UP001429564"/>
    </source>
</evidence>
<dbReference type="RefSeq" id="WP_167682880.1">
    <property type="nucleotide sequence ID" value="NZ_QHLQ01000003.1"/>
</dbReference>
<evidence type="ECO:0000313" key="1">
    <source>
        <dbReference type="EMBL" id="NIZ60308.1"/>
    </source>
</evidence>
<proteinExistence type="predicted"/>